<evidence type="ECO:0000313" key="2">
    <source>
        <dbReference type="Proteomes" id="UP000032142"/>
    </source>
</evidence>
<evidence type="ECO:0000313" key="1">
    <source>
        <dbReference type="EMBL" id="KHG07375.1"/>
    </source>
</evidence>
<accession>A0A0B0N3J9</accession>
<proteinExistence type="predicted"/>
<gene>
    <name evidence="1" type="ORF">F383_33904</name>
</gene>
<reference evidence="2" key="1">
    <citation type="submission" date="2014-09" db="EMBL/GenBank/DDBJ databases">
        <authorList>
            <person name="Mudge J."/>
            <person name="Ramaraj T."/>
            <person name="Lindquist I.E."/>
            <person name="Bharti A.K."/>
            <person name="Sundararajan A."/>
            <person name="Cameron C.T."/>
            <person name="Woodward J.E."/>
            <person name="May G.D."/>
            <person name="Brubaker C."/>
            <person name="Broadhvest J."/>
            <person name="Wilkins T.A."/>
        </authorList>
    </citation>
    <scope>NUCLEOTIDE SEQUENCE</scope>
    <source>
        <strain evidence="2">cv. AKA8401</strain>
    </source>
</reference>
<dbReference type="EMBL" id="JRRC01473340">
    <property type="protein sequence ID" value="KHG07375.1"/>
    <property type="molecule type" value="Genomic_DNA"/>
</dbReference>
<name>A0A0B0N3J9_GOSAR</name>
<sequence>MPLSQIKSYTNQI</sequence>
<keyword evidence="2" id="KW-1185">Reference proteome</keyword>
<dbReference type="Proteomes" id="UP000032142">
    <property type="component" value="Unassembled WGS sequence"/>
</dbReference>
<comment type="caution">
    <text evidence="1">The sequence shown here is derived from an EMBL/GenBank/DDBJ whole genome shotgun (WGS) entry which is preliminary data.</text>
</comment>
<organism evidence="1 2">
    <name type="scientific">Gossypium arboreum</name>
    <name type="common">Tree cotton</name>
    <name type="synonym">Gossypium nanking</name>
    <dbReference type="NCBI Taxonomy" id="29729"/>
    <lineage>
        <taxon>Eukaryota</taxon>
        <taxon>Viridiplantae</taxon>
        <taxon>Streptophyta</taxon>
        <taxon>Embryophyta</taxon>
        <taxon>Tracheophyta</taxon>
        <taxon>Spermatophyta</taxon>
        <taxon>Magnoliopsida</taxon>
        <taxon>eudicotyledons</taxon>
        <taxon>Gunneridae</taxon>
        <taxon>Pentapetalae</taxon>
        <taxon>rosids</taxon>
        <taxon>malvids</taxon>
        <taxon>Malvales</taxon>
        <taxon>Malvaceae</taxon>
        <taxon>Malvoideae</taxon>
        <taxon>Gossypium</taxon>
    </lineage>
</organism>
<protein>
    <submittedName>
        <fullName evidence="1">Uncharacterized protein</fullName>
    </submittedName>
</protein>